<keyword evidence="4" id="KW-0805">Transcription regulation</keyword>
<evidence type="ECO:0000256" key="3">
    <source>
        <dbReference type="ARBA" id="ARBA00022833"/>
    </source>
</evidence>
<reference evidence="10 11" key="1">
    <citation type="journal article" date="2018" name="Proc. R. Soc. B">
        <title>A non-coding region near Follistatin controls head colour polymorphism in the Gouldian finch.</title>
        <authorList>
            <person name="Toomey M.B."/>
            <person name="Marques C.I."/>
            <person name="Andrade P."/>
            <person name="Araujo P.M."/>
            <person name="Sabatino S."/>
            <person name="Gazda M.A."/>
            <person name="Afonso S."/>
            <person name="Lopes R.J."/>
            <person name="Corbo J.C."/>
            <person name="Carneiro M."/>
        </authorList>
    </citation>
    <scope>NUCLEOTIDE SEQUENCE [LARGE SCALE GENOMIC DNA]</scope>
    <source>
        <strain evidence="10">Red01</strain>
        <tissue evidence="10">Muscle</tissue>
    </source>
</reference>
<feature type="domain" description="Nuclear receptor" evidence="8">
    <location>
        <begin position="143"/>
        <end position="167"/>
    </location>
</feature>
<keyword evidence="11" id="KW-1185">Reference proteome</keyword>
<dbReference type="GO" id="GO:0003700">
    <property type="term" value="F:DNA-binding transcription factor activity"/>
    <property type="evidence" value="ECO:0007669"/>
    <property type="project" value="InterPro"/>
</dbReference>
<reference evidence="10" key="2">
    <citation type="submission" date="2018-08" db="EMBL/GenBank/DDBJ databases">
        <authorList>
            <person name="Sabatino S.J."/>
        </authorList>
    </citation>
    <scope>NUCLEOTIDE SEQUENCE</scope>
    <source>
        <strain evidence="10">Red01</strain>
        <tissue evidence="10">Muscle</tissue>
    </source>
</reference>
<dbReference type="AlphaFoldDB" id="A0A3L8Q8Z8"/>
<evidence type="ECO:0000256" key="5">
    <source>
        <dbReference type="ARBA" id="ARBA00023125"/>
    </source>
</evidence>
<gene>
    <name evidence="10" type="ORF">DV515_00018055</name>
    <name evidence="9" type="ORF">DV515_00018056</name>
</gene>
<evidence type="ECO:0000313" key="10">
    <source>
        <dbReference type="EMBL" id="RLV63653.1"/>
    </source>
</evidence>
<sequence length="252" mass="28777">MGQDHFSRDLGNFGVNPWAEPFFQGFGEFWDESMGEDPFCRLGGILGILSLYPKILRDLGSALPERFQAQPRRKLLEFLGIPWNSLEFREPLPWDHQERNPKSFPEAGKNPSVATIPKKSHKGGSRIPGMDGGGAEIPGNSRRSNRDCQIDQHHRNQCQYCRLKKKVRKKILKNPEESRECRVLGEKNPVFPPFLGDFWGIFFGFSEPTWGWVWGCGMGWIPGVHPKKSWVYPQNPVGYMEDQAENPVGFFG</sequence>
<dbReference type="Pfam" id="PF00105">
    <property type="entry name" value="zf-C4"/>
    <property type="match status" value="1"/>
</dbReference>
<keyword evidence="1" id="KW-0479">Metal-binding</keyword>
<dbReference type="InterPro" id="IPR001628">
    <property type="entry name" value="Znf_hrmn_rcpt"/>
</dbReference>
<protein>
    <recommendedName>
        <fullName evidence="8">Nuclear receptor domain-containing protein</fullName>
    </recommendedName>
</protein>
<evidence type="ECO:0000256" key="4">
    <source>
        <dbReference type="ARBA" id="ARBA00023015"/>
    </source>
</evidence>
<evidence type="ECO:0000313" key="9">
    <source>
        <dbReference type="EMBL" id="RLV63650.1"/>
    </source>
</evidence>
<evidence type="ECO:0000256" key="6">
    <source>
        <dbReference type="ARBA" id="ARBA00023163"/>
    </source>
</evidence>
<accession>A0A3L8Q8Z8</accession>
<keyword evidence="2" id="KW-0863">Zinc-finger</keyword>
<evidence type="ECO:0000256" key="2">
    <source>
        <dbReference type="ARBA" id="ARBA00022771"/>
    </source>
</evidence>
<feature type="region of interest" description="Disordered" evidence="7">
    <location>
        <begin position="94"/>
        <end position="146"/>
    </location>
</feature>
<comment type="caution">
    <text evidence="10">The sequence shown here is derived from an EMBL/GenBank/DDBJ whole genome shotgun (WGS) entry which is preliminary data.</text>
</comment>
<evidence type="ECO:0000256" key="1">
    <source>
        <dbReference type="ARBA" id="ARBA00022723"/>
    </source>
</evidence>
<keyword evidence="6" id="KW-0804">Transcription</keyword>
<keyword evidence="3" id="KW-0862">Zinc</keyword>
<evidence type="ECO:0000256" key="7">
    <source>
        <dbReference type="SAM" id="MobiDB-lite"/>
    </source>
</evidence>
<name>A0A3L8Q8Z8_CHLGU</name>
<dbReference type="EMBL" id="QUSF01002258">
    <property type="protein sequence ID" value="RLV63650.1"/>
    <property type="molecule type" value="Genomic_DNA"/>
</dbReference>
<dbReference type="GO" id="GO:0008270">
    <property type="term" value="F:zinc ion binding"/>
    <property type="evidence" value="ECO:0007669"/>
    <property type="project" value="UniProtKB-KW"/>
</dbReference>
<feature type="non-terminal residue" evidence="10">
    <location>
        <position position="252"/>
    </location>
</feature>
<evidence type="ECO:0000313" key="11">
    <source>
        <dbReference type="Proteomes" id="UP000276834"/>
    </source>
</evidence>
<proteinExistence type="predicted"/>
<dbReference type="Proteomes" id="UP000276834">
    <property type="component" value="Unassembled WGS sequence"/>
</dbReference>
<dbReference type="GO" id="GO:0043565">
    <property type="term" value="F:sequence-specific DNA binding"/>
    <property type="evidence" value="ECO:0007669"/>
    <property type="project" value="InterPro"/>
</dbReference>
<dbReference type="EMBL" id="QUSF01002257">
    <property type="protein sequence ID" value="RLV63653.1"/>
    <property type="molecule type" value="Genomic_DNA"/>
</dbReference>
<evidence type="ECO:0000259" key="8">
    <source>
        <dbReference type="Pfam" id="PF00105"/>
    </source>
</evidence>
<keyword evidence="5" id="KW-0238">DNA-binding</keyword>
<organism evidence="10 11">
    <name type="scientific">Chloebia gouldiae</name>
    <name type="common">Gouldian finch</name>
    <name type="synonym">Erythrura gouldiae</name>
    <dbReference type="NCBI Taxonomy" id="44316"/>
    <lineage>
        <taxon>Eukaryota</taxon>
        <taxon>Metazoa</taxon>
        <taxon>Chordata</taxon>
        <taxon>Craniata</taxon>
        <taxon>Vertebrata</taxon>
        <taxon>Euteleostomi</taxon>
        <taxon>Archelosauria</taxon>
        <taxon>Archosauria</taxon>
        <taxon>Dinosauria</taxon>
        <taxon>Saurischia</taxon>
        <taxon>Theropoda</taxon>
        <taxon>Coelurosauria</taxon>
        <taxon>Aves</taxon>
        <taxon>Neognathae</taxon>
        <taxon>Neoaves</taxon>
        <taxon>Telluraves</taxon>
        <taxon>Australaves</taxon>
        <taxon>Passeriformes</taxon>
        <taxon>Passeroidea</taxon>
        <taxon>Passeridae</taxon>
        <taxon>Chloebia</taxon>
    </lineage>
</organism>